<evidence type="ECO:0000256" key="5">
    <source>
        <dbReference type="ARBA" id="ARBA00023136"/>
    </source>
</evidence>
<evidence type="ECO:0000256" key="2">
    <source>
        <dbReference type="ARBA" id="ARBA00022475"/>
    </source>
</evidence>
<feature type="domain" description="NADH:quinone oxidoreductase/Mrp antiporter transmembrane" evidence="7">
    <location>
        <begin position="121"/>
        <end position="191"/>
    </location>
</feature>
<dbReference type="AlphaFoldDB" id="A0A382G8W2"/>
<keyword evidence="3 6" id="KW-0812">Transmembrane</keyword>
<dbReference type="InterPro" id="IPR050586">
    <property type="entry name" value="CPA3_Na-H_Antiporter_D"/>
</dbReference>
<evidence type="ECO:0000256" key="4">
    <source>
        <dbReference type="ARBA" id="ARBA00022989"/>
    </source>
</evidence>
<protein>
    <recommendedName>
        <fullName evidence="7">NADH:quinone oxidoreductase/Mrp antiporter transmembrane domain-containing protein</fullName>
    </recommendedName>
</protein>
<feature type="transmembrane region" description="Helical" evidence="6">
    <location>
        <begin position="66"/>
        <end position="89"/>
    </location>
</feature>
<evidence type="ECO:0000256" key="1">
    <source>
        <dbReference type="ARBA" id="ARBA00004651"/>
    </source>
</evidence>
<dbReference type="PANTHER" id="PTHR42703:SF1">
    <property type="entry name" value="NA(+)_H(+) ANTIPORTER SUBUNIT D1"/>
    <property type="match status" value="1"/>
</dbReference>
<dbReference type="GO" id="GO:0005886">
    <property type="term" value="C:plasma membrane"/>
    <property type="evidence" value="ECO:0007669"/>
    <property type="project" value="UniProtKB-SubCell"/>
</dbReference>
<sequence>VVPLIGAPLCAIFGRGPLAWVISTALTWIAFAISIVLLYKVLCCGTISYVMGGWLAPWGIEYRVDYLSALVLMLVSGVASALMPFAYGVVSKEIAASQHRLFYTMYLLTFTGLLGMTITGDAFNAFVFMEISSLSAYVLVALGQKRRALYASFQYLTLGTIGATFFVIGVGLLYMLTGTLNMVDLSGRLAQHYASPVFYAAF</sequence>
<name>A0A382G8W2_9ZZZZ</name>
<feature type="non-terminal residue" evidence="8">
    <location>
        <position position="202"/>
    </location>
</feature>
<dbReference type="PANTHER" id="PTHR42703">
    <property type="entry name" value="NADH DEHYDROGENASE"/>
    <property type="match status" value="1"/>
</dbReference>
<feature type="transmembrane region" description="Helical" evidence="6">
    <location>
        <begin position="101"/>
        <end position="119"/>
    </location>
</feature>
<feature type="transmembrane region" description="Helical" evidence="6">
    <location>
        <begin position="125"/>
        <end position="143"/>
    </location>
</feature>
<keyword evidence="2" id="KW-1003">Cell membrane</keyword>
<evidence type="ECO:0000313" key="8">
    <source>
        <dbReference type="EMBL" id="SVB71688.1"/>
    </source>
</evidence>
<dbReference type="Pfam" id="PF00361">
    <property type="entry name" value="Proton_antipo_M"/>
    <property type="match status" value="1"/>
</dbReference>
<proteinExistence type="predicted"/>
<evidence type="ECO:0000256" key="3">
    <source>
        <dbReference type="ARBA" id="ARBA00022692"/>
    </source>
</evidence>
<feature type="non-terminal residue" evidence="8">
    <location>
        <position position="1"/>
    </location>
</feature>
<dbReference type="InterPro" id="IPR001750">
    <property type="entry name" value="ND/Mrp_TM"/>
</dbReference>
<gene>
    <name evidence="8" type="ORF">METZ01_LOCUS224542</name>
</gene>
<evidence type="ECO:0000256" key="6">
    <source>
        <dbReference type="SAM" id="Phobius"/>
    </source>
</evidence>
<comment type="subcellular location">
    <subcellularLocation>
        <location evidence="1">Cell membrane</location>
        <topology evidence="1">Multi-pass membrane protein</topology>
    </subcellularLocation>
</comment>
<keyword evidence="4 6" id="KW-1133">Transmembrane helix</keyword>
<evidence type="ECO:0000259" key="7">
    <source>
        <dbReference type="Pfam" id="PF00361"/>
    </source>
</evidence>
<accession>A0A382G8W2</accession>
<reference evidence="8" key="1">
    <citation type="submission" date="2018-05" db="EMBL/GenBank/DDBJ databases">
        <authorList>
            <person name="Lanie J.A."/>
            <person name="Ng W.-L."/>
            <person name="Kazmierczak K.M."/>
            <person name="Andrzejewski T.M."/>
            <person name="Davidsen T.M."/>
            <person name="Wayne K.J."/>
            <person name="Tettelin H."/>
            <person name="Glass J.I."/>
            <person name="Rusch D."/>
            <person name="Podicherti R."/>
            <person name="Tsui H.-C.T."/>
            <person name="Winkler M.E."/>
        </authorList>
    </citation>
    <scope>NUCLEOTIDE SEQUENCE</scope>
</reference>
<organism evidence="8">
    <name type="scientific">marine metagenome</name>
    <dbReference type="NCBI Taxonomy" id="408172"/>
    <lineage>
        <taxon>unclassified sequences</taxon>
        <taxon>metagenomes</taxon>
        <taxon>ecological metagenomes</taxon>
    </lineage>
</organism>
<dbReference type="EMBL" id="UINC01054233">
    <property type="protein sequence ID" value="SVB71688.1"/>
    <property type="molecule type" value="Genomic_DNA"/>
</dbReference>
<feature type="transmembrane region" description="Helical" evidence="6">
    <location>
        <begin position="155"/>
        <end position="176"/>
    </location>
</feature>
<keyword evidence="5 6" id="KW-0472">Membrane</keyword>